<dbReference type="AlphaFoldDB" id="A0A397SXU0"/>
<comment type="caution">
    <text evidence="1">The sequence shown here is derived from an EMBL/GenBank/DDBJ whole genome shotgun (WGS) entry which is preliminary data.</text>
</comment>
<dbReference type="EMBL" id="QKYT01000303">
    <property type="protein sequence ID" value="RIA87554.1"/>
    <property type="molecule type" value="Genomic_DNA"/>
</dbReference>
<dbReference type="OrthoDB" id="2370964at2759"/>
<organism evidence="1 2">
    <name type="scientific">Glomus cerebriforme</name>
    <dbReference type="NCBI Taxonomy" id="658196"/>
    <lineage>
        <taxon>Eukaryota</taxon>
        <taxon>Fungi</taxon>
        <taxon>Fungi incertae sedis</taxon>
        <taxon>Mucoromycota</taxon>
        <taxon>Glomeromycotina</taxon>
        <taxon>Glomeromycetes</taxon>
        <taxon>Glomerales</taxon>
        <taxon>Glomeraceae</taxon>
        <taxon>Glomus</taxon>
    </lineage>
</organism>
<protein>
    <submittedName>
        <fullName evidence="1">Uncharacterized protein</fullName>
    </submittedName>
</protein>
<evidence type="ECO:0000313" key="1">
    <source>
        <dbReference type="EMBL" id="RIA87554.1"/>
    </source>
</evidence>
<reference evidence="1 2" key="1">
    <citation type="submission" date="2018-06" db="EMBL/GenBank/DDBJ databases">
        <title>Comparative genomics reveals the genomic features of Rhizophagus irregularis, R. cerebriforme, R. diaphanum and Gigaspora rosea, and their symbiotic lifestyle signature.</title>
        <authorList>
            <person name="Morin E."/>
            <person name="San Clemente H."/>
            <person name="Chen E.C.H."/>
            <person name="De La Providencia I."/>
            <person name="Hainaut M."/>
            <person name="Kuo A."/>
            <person name="Kohler A."/>
            <person name="Murat C."/>
            <person name="Tang N."/>
            <person name="Roy S."/>
            <person name="Loubradou J."/>
            <person name="Henrissat B."/>
            <person name="Grigoriev I.V."/>
            <person name="Corradi N."/>
            <person name="Roux C."/>
            <person name="Martin F.M."/>
        </authorList>
    </citation>
    <scope>NUCLEOTIDE SEQUENCE [LARGE SCALE GENOMIC DNA]</scope>
    <source>
        <strain evidence="1 2">DAOM 227022</strain>
    </source>
</reference>
<name>A0A397SXU0_9GLOM</name>
<evidence type="ECO:0000313" key="2">
    <source>
        <dbReference type="Proteomes" id="UP000265703"/>
    </source>
</evidence>
<sequence length="63" mass="7051">MARDYLRVSATNASTERIFSSVANVIIPKILFAHSALISRDYTDANQPTKVMFIVNIVAEEHN</sequence>
<keyword evidence="2" id="KW-1185">Reference proteome</keyword>
<accession>A0A397SXU0</accession>
<dbReference type="Proteomes" id="UP000265703">
    <property type="component" value="Unassembled WGS sequence"/>
</dbReference>
<gene>
    <name evidence="1" type="ORF">C1645_827605</name>
</gene>
<proteinExistence type="predicted"/>